<evidence type="ECO:0000259" key="1">
    <source>
        <dbReference type="Pfam" id="PF06812"/>
    </source>
</evidence>
<dbReference type="Pfam" id="PF16989">
    <property type="entry name" value="T6SS_VasJ"/>
    <property type="match status" value="1"/>
</dbReference>
<feature type="domain" description="ImpA N-terminal" evidence="1">
    <location>
        <begin position="24"/>
        <end position="133"/>
    </location>
</feature>
<proteinExistence type="predicted"/>
<dbReference type="InterPro" id="IPR017739">
    <property type="entry name" value="T6SS-assoc_VCA0119"/>
</dbReference>
<evidence type="ECO:0000313" key="2">
    <source>
        <dbReference type="EMBL" id="RMT78637.1"/>
    </source>
</evidence>
<name>A0A3M5P367_PSEVI</name>
<comment type="caution">
    <text evidence="2">The sequence shown here is derived from an EMBL/GenBank/DDBJ whole genome shotgun (WGS) entry which is preliminary data.</text>
</comment>
<evidence type="ECO:0000313" key="3">
    <source>
        <dbReference type="Proteomes" id="UP000273854"/>
    </source>
</evidence>
<dbReference type="NCBIfam" id="TIGR03362">
    <property type="entry name" value="VI_chp_7"/>
    <property type="match status" value="1"/>
</dbReference>
<dbReference type="Proteomes" id="UP000273854">
    <property type="component" value="Unassembled WGS sequence"/>
</dbReference>
<organism evidence="2 3">
    <name type="scientific">Pseudomonas viridiflava</name>
    <name type="common">Phytomonas viridiflava</name>
    <dbReference type="NCBI Taxonomy" id="33069"/>
    <lineage>
        <taxon>Bacteria</taxon>
        <taxon>Pseudomonadati</taxon>
        <taxon>Pseudomonadota</taxon>
        <taxon>Gammaproteobacteria</taxon>
        <taxon>Pseudomonadales</taxon>
        <taxon>Pseudomonadaceae</taxon>
        <taxon>Pseudomonas</taxon>
    </lineage>
</organism>
<dbReference type="PANTHER" id="PTHR37024">
    <property type="entry name" value="TYPE VI SECRETION SYSTEM DUF2094 AND IMPA-RELATED DOMAIN PROTEIN"/>
    <property type="match status" value="1"/>
</dbReference>
<accession>A0A3M5P367</accession>
<dbReference type="AlphaFoldDB" id="A0A3M5P367"/>
<gene>
    <name evidence="2" type="ORF">ALP40_01978</name>
</gene>
<dbReference type="InterPro" id="IPR010657">
    <property type="entry name" value="ImpA_N"/>
</dbReference>
<dbReference type="PANTHER" id="PTHR37024:SF5">
    <property type="entry name" value="IMPA N-TERMINAL DOMAIN-CONTAINING PROTEIN"/>
    <property type="match status" value="1"/>
</dbReference>
<protein>
    <recommendedName>
        <fullName evidence="1">ImpA N-terminal domain-containing protein</fullName>
    </recommendedName>
</protein>
<dbReference type="EMBL" id="RBTP01000065">
    <property type="protein sequence ID" value="RMT78637.1"/>
    <property type="molecule type" value="Genomic_DNA"/>
</dbReference>
<dbReference type="Pfam" id="PF06812">
    <property type="entry name" value="ImpA_N"/>
    <property type="match status" value="1"/>
</dbReference>
<sequence length="523" mass="60229">MLIREIVVARMDKLSAVYRLVGEQPVSSHDYAGEDIRYSGDFEALEAHLNSEHAVLGNGHVDWAKVLELCERILRQHSKDLRVACWLTWALYKSEAFPGLLAGIGLLRYLCENHWHVLYPRKLRTRGAAILWLLPRLEGALAKDVSIRKQLPLFKKLSENLEALDVLLGQYLGEESPLLLPLRRRLSRMLDLASQDEKEPFTIATQVKEITSQLFSPPSVDNEKEARKALAVHQEITQSLCAWWLRQKATDPRALRLSRTVLWLTIDVAPVCNAEHVTVLRGIPLDRLNNYKERLEQGKYADLIVDLELSIARSPYWLDGQRMVWECLQAIGADGATREVEVQLALFLQRVPGIVELRFHDGQPFAEDTTRSWIRSHVMPHVIPPQLEGAPSKKHTRQAWDVVLEEVIPMLPGNGFKNAVYVLIQHLKDASSERARFFWQLGIARLCYQAKRYELARIQLEILEHRLRSAGLEAWESEAFLDVSWLLYRCYEALPISPELLESKDLLYRRLCQYDFETLLNNQ</sequence>
<reference evidence="2 3" key="1">
    <citation type="submission" date="2018-08" db="EMBL/GenBank/DDBJ databases">
        <title>Recombination of ecologically and evolutionarily significant loci maintains genetic cohesion in the Pseudomonas syringae species complex.</title>
        <authorList>
            <person name="Dillon M."/>
            <person name="Thakur S."/>
            <person name="Almeida R.N.D."/>
            <person name="Weir B.S."/>
            <person name="Guttman D.S."/>
        </authorList>
    </citation>
    <scope>NUCLEOTIDE SEQUENCE [LARGE SCALE GENOMIC DNA]</scope>
    <source>
        <strain evidence="2 3">ICMP 19473</strain>
    </source>
</reference>